<accession>T1BC32</accession>
<dbReference type="GO" id="GO:0005524">
    <property type="term" value="F:ATP binding"/>
    <property type="evidence" value="ECO:0007669"/>
    <property type="project" value="InterPro"/>
</dbReference>
<dbReference type="InterPro" id="IPR013611">
    <property type="entry name" value="Transp-assoc_OB_typ2"/>
</dbReference>
<dbReference type="InterPro" id="IPR047641">
    <property type="entry name" value="ABC_transpr_MalK/UgpC-like"/>
</dbReference>
<dbReference type="InterPro" id="IPR008995">
    <property type="entry name" value="Mo/tungstate-bd_C_term_dom"/>
</dbReference>
<keyword evidence="1" id="KW-1003">Cell membrane</keyword>
<feature type="domain" description="Transport-associated OB type 2" evidence="4">
    <location>
        <begin position="84"/>
        <end position="143"/>
    </location>
</feature>
<organism evidence="5">
    <name type="scientific">mine drainage metagenome</name>
    <dbReference type="NCBI Taxonomy" id="410659"/>
    <lineage>
        <taxon>unclassified sequences</taxon>
        <taxon>metagenomes</taxon>
        <taxon>ecological metagenomes</taxon>
    </lineage>
</organism>
<dbReference type="InterPro" id="IPR027417">
    <property type="entry name" value="P-loop_NTPase"/>
</dbReference>
<dbReference type="AlphaFoldDB" id="T1BC32"/>
<proteinExistence type="predicted"/>
<reference evidence="5" key="1">
    <citation type="submission" date="2013-08" db="EMBL/GenBank/DDBJ databases">
        <authorList>
            <person name="Mendez C."/>
            <person name="Richter M."/>
            <person name="Ferrer M."/>
            <person name="Sanchez J."/>
        </authorList>
    </citation>
    <scope>NUCLEOTIDE SEQUENCE</scope>
</reference>
<sequence length="158" mass="17612">ARAELKKIQQELGQTFFYVTHDQKEAEALSDRTGVLHQGRLEQVSPFEVLYNEPETRWVGDFVGDVPMNYLPDPEGGPGEEIGFRPDWVELDSAGPLSASVELAENMGEANYLVCATPEGKKIILRSVVRHGPGETVRFRIARAQRYGSDGRRKPSPT</sequence>
<feature type="non-terminal residue" evidence="5">
    <location>
        <position position="1"/>
    </location>
</feature>
<protein>
    <submittedName>
        <fullName evidence="5">ABC transporter 1, ATP binding protein</fullName>
    </submittedName>
</protein>
<dbReference type="SUPFAM" id="SSF52540">
    <property type="entry name" value="P-loop containing nucleoside triphosphate hydrolases"/>
    <property type="match status" value="1"/>
</dbReference>
<dbReference type="PANTHER" id="PTHR43875:SF15">
    <property type="entry name" value="TREHALOSE IMPORT ATP-BINDING PROTEIN SUGC"/>
    <property type="match status" value="1"/>
</dbReference>
<gene>
    <name evidence="5" type="ORF">B1B_05934</name>
</gene>
<evidence type="ECO:0000313" key="5">
    <source>
        <dbReference type="EMBL" id="EQD67432.1"/>
    </source>
</evidence>
<dbReference type="Gene3D" id="3.40.50.300">
    <property type="entry name" value="P-loop containing nucleotide triphosphate hydrolases"/>
    <property type="match status" value="1"/>
</dbReference>
<evidence type="ECO:0000256" key="1">
    <source>
        <dbReference type="ARBA" id="ARBA00022475"/>
    </source>
</evidence>
<evidence type="ECO:0000256" key="2">
    <source>
        <dbReference type="ARBA" id="ARBA00022967"/>
    </source>
</evidence>
<keyword evidence="2" id="KW-1278">Translocase</keyword>
<dbReference type="GO" id="GO:0016887">
    <property type="term" value="F:ATP hydrolysis activity"/>
    <property type="evidence" value="ECO:0007669"/>
    <property type="project" value="InterPro"/>
</dbReference>
<dbReference type="Pfam" id="PF08402">
    <property type="entry name" value="TOBE_2"/>
    <property type="match status" value="1"/>
</dbReference>
<evidence type="ECO:0000259" key="4">
    <source>
        <dbReference type="Pfam" id="PF08402"/>
    </source>
</evidence>
<dbReference type="PANTHER" id="PTHR43875">
    <property type="entry name" value="MALTODEXTRIN IMPORT ATP-BINDING PROTEIN MSMX"/>
    <property type="match status" value="1"/>
</dbReference>
<dbReference type="GO" id="GO:0022857">
    <property type="term" value="F:transmembrane transporter activity"/>
    <property type="evidence" value="ECO:0007669"/>
    <property type="project" value="InterPro"/>
</dbReference>
<name>T1BC32_9ZZZZ</name>
<reference evidence="5" key="2">
    <citation type="journal article" date="2014" name="ISME J.">
        <title>Microbial stratification in low pH oxic and suboxic macroscopic growths along an acid mine drainage.</title>
        <authorList>
            <person name="Mendez-Garcia C."/>
            <person name="Mesa V."/>
            <person name="Sprenger R.R."/>
            <person name="Richter M."/>
            <person name="Diez M.S."/>
            <person name="Solano J."/>
            <person name="Bargiela R."/>
            <person name="Golyshina O.V."/>
            <person name="Manteca A."/>
            <person name="Ramos J.L."/>
            <person name="Gallego J.R."/>
            <person name="Llorente I."/>
            <person name="Martins Dos Santos V.A."/>
            <person name="Jensen O.N."/>
            <person name="Pelaez A.I."/>
            <person name="Sanchez J."/>
            <person name="Ferrer M."/>
        </authorList>
    </citation>
    <scope>NUCLEOTIDE SEQUENCE</scope>
</reference>
<comment type="caution">
    <text evidence="5">The sequence shown here is derived from an EMBL/GenBank/DDBJ whole genome shotgun (WGS) entry which is preliminary data.</text>
</comment>
<keyword evidence="3" id="KW-0472">Membrane</keyword>
<evidence type="ECO:0000256" key="3">
    <source>
        <dbReference type="ARBA" id="ARBA00023136"/>
    </source>
</evidence>
<dbReference type="SUPFAM" id="SSF50331">
    <property type="entry name" value="MOP-like"/>
    <property type="match status" value="1"/>
</dbReference>
<dbReference type="EMBL" id="AUZY01003769">
    <property type="protein sequence ID" value="EQD67432.1"/>
    <property type="molecule type" value="Genomic_DNA"/>
</dbReference>
<dbReference type="GO" id="GO:0055052">
    <property type="term" value="C:ATP-binding cassette (ABC) transporter complex, substrate-binding subunit-containing"/>
    <property type="evidence" value="ECO:0007669"/>
    <property type="project" value="TreeGrafter"/>
</dbReference>